<name>A0A1A6HBZ1_NEOLE</name>
<organism evidence="1 2">
    <name type="scientific">Neotoma lepida</name>
    <name type="common">Desert woodrat</name>
    <dbReference type="NCBI Taxonomy" id="56216"/>
    <lineage>
        <taxon>Eukaryota</taxon>
        <taxon>Metazoa</taxon>
        <taxon>Chordata</taxon>
        <taxon>Craniata</taxon>
        <taxon>Vertebrata</taxon>
        <taxon>Euteleostomi</taxon>
        <taxon>Mammalia</taxon>
        <taxon>Eutheria</taxon>
        <taxon>Euarchontoglires</taxon>
        <taxon>Glires</taxon>
        <taxon>Rodentia</taxon>
        <taxon>Myomorpha</taxon>
        <taxon>Muroidea</taxon>
        <taxon>Cricetidae</taxon>
        <taxon>Neotominae</taxon>
        <taxon>Neotoma</taxon>
    </lineage>
</organism>
<proteinExistence type="predicted"/>
<keyword evidence="2" id="KW-1185">Reference proteome</keyword>
<protein>
    <submittedName>
        <fullName evidence="1">Uncharacterized protein</fullName>
    </submittedName>
</protein>
<accession>A0A1A6HBZ1</accession>
<gene>
    <name evidence="1" type="ORF">A6R68_14053</name>
</gene>
<evidence type="ECO:0000313" key="1">
    <source>
        <dbReference type="EMBL" id="OBS75425.1"/>
    </source>
</evidence>
<dbReference type="EMBL" id="LZPO01037266">
    <property type="protein sequence ID" value="OBS75425.1"/>
    <property type="molecule type" value="Genomic_DNA"/>
</dbReference>
<sequence>MAVGPRWQESNGLQASAPCCSSLAKATKWWAWVLRTPVSSMSLAKPPTENSMTSSPHHLVRSLRIELLFLDSVWEDEQS</sequence>
<comment type="caution">
    <text evidence="1">The sequence shown here is derived from an EMBL/GenBank/DDBJ whole genome shotgun (WGS) entry which is preliminary data.</text>
</comment>
<reference evidence="1 2" key="1">
    <citation type="submission" date="2016-06" db="EMBL/GenBank/DDBJ databases">
        <title>The Draft Genome Sequence and Annotation of the Desert Woodrat Neotoma lepida.</title>
        <authorList>
            <person name="Campbell M."/>
            <person name="Oakeson K.F."/>
            <person name="Yandell M."/>
            <person name="Halpert J.R."/>
            <person name="Dearing D."/>
        </authorList>
    </citation>
    <scope>NUCLEOTIDE SEQUENCE [LARGE SCALE GENOMIC DNA]</scope>
    <source>
        <strain evidence="1">417</strain>
        <tissue evidence="1">Liver</tissue>
    </source>
</reference>
<dbReference type="Proteomes" id="UP000092124">
    <property type="component" value="Unassembled WGS sequence"/>
</dbReference>
<evidence type="ECO:0000313" key="2">
    <source>
        <dbReference type="Proteomes" id="UP000092124"/>
    </source>
</evidence>
<dbReference type="AlphaFoldDB" id="A0A1A6HBZ1"/>